<dbReference type="AlphaFoldDB" id="A0A6B3MXP4"/>
<feature type="domain" description="External alternative NADH-ubiquinone oxidoreductase-like C-terminal" evidence="10">
    <location>
        <begin position="346"/>
        <end position="403"/>
    </location>
</feature>
<proteinExistence type="inferred from homology"/>
<dbReference type="PANTHER" id="PTHR43706:SF47">
    <property type="entry name" value="EXTERNAL NADH-UBIQUINONE OXIDOREDUCTASE 1, MITOCHONDRIAL-RELATED"/>
    <property type="match status" value="1"/>
</dbReference>
<evidence type="ECO:0000256" key="5">
    <source>
        <dbReference type="ARBA" id="ARBA00022946"/>
    </source>
</evidence>
<comment type="caution">
    <text evidence="11">The sequence shown here is derived from an EMBL/GenBank/DDBJ whole genome shotgun (WGS) entry which is preliminary data.</text>
</comment>
<dbReference type="GO" id="GO:0050136">
    <property type="term" value="F:NADH dehydrogenase (quinone) (non-electrogenic) activity"/>
    <property type="evidence" value="ECO:0007669"/>
    <property type="project" value="UniProtKB-EC"/>
</dbReference>
<evidence type="ECO:0000256" key="2">
    <source>
        <dbReference type="ARBA" id="ARBA00012637"/>
    </source>
</evidence>
<comment type="catalytic activity">
    <reaction evidence="8">
        <text>a quinone + NADH + H(+) = a quinol + NAD(+)</text>
        <dbReference type="Rhea" id="RHEA:46160"/>
        <dbReference type="ChEBI" id="CHEBI:15378"/>
        <dbReference type="ChEBI" id="CHEBI:24646"/>
        <dbReference type="ChEBI" id="CHEBI:57540"/>
        <dbReference type="ChEBI" id="CHEBI:57945"/>
        <dbReference type="ChEBI" id="CHEBI:132124"/>
        <dbReference type="EC" id="1.6.5.9"/>
    </reaction>
</comment>
<dbReference type="InterPro" id="IPR045024">
    <property type="entry name" value="NDH-2"/>
</dbReference>
<dbReference type="PANTHER" id="PTHR43706">
    <property type="entry name" value="NADH DEHYDROGENASE"/>
    <property type="match status" value="1"/>
</dbReference>
<keyword evidence="6" id="KW-0560">Oxidoreductase</keyword>
<dbReference type="InterPro" id="IPR054585">
    <property type="entry name" value="NDH2-like_C"/>
</dbReference>
<dbReference type="InterPro" id="IPR023753">
    <property type="entry name" value="FAD/NAD-binding_dom"/>
</dbReference>
<dbReference type="Pfam" id="PF22366">
    <property type="entry name" value="NDH2_C"/>
    <property type="match status" value="1"/>
</dbReference>
<keyword evidence="7" id="KW-0520">NAD</keyword>
<keyword evidence="4" id="KW-0274">FAD</keyword>
<keyword evidence="3" id="KW-0285">Flavoprotein</keyword>
<organism evidence="11">
    <name type="scientific">Symploca sp. SIO1C4</name>
    <dbReference type="NCBI Taxonomy" id="2607765"/>
    <lineage>
        <taxon>Bacteria</taxon>
        <taxon>Bacillati</taxon>
        <taxon>Cyanobacteriota</taxon>
        <taxon>Cyanophyceae</taxon>
        <taxon>Coleofasciculales</taxon>
        <taxon>Coleofasciculaceae</taxon>
        <taxon>Symploca</taxon>
    </lineage>
</organism>
<sequence length="414" mass="45884">MKKKTRVVIVGAGFGGLQAAQSLAETEVEVLLINRDNYHTFVPLLYQVATSGLSPDLIAIPIRNLLRRSHNTRFLQAEVKEIDFVAKLLQTSEGIISYDFLILATGSRTQFFGIPGAADHAFPLRTLADAVSLRNQIIHCFEKAEDELDGAKRQQLLTIAIVGGGATGVELAGALVELVLDSLQKDYPRLNPHEVNLILLQSGERLLAEFPQSLGKYTYRRLRQLGVQVMLNSKVCRVSANGVRLQDNTWLSAATVIWSVGLAGTIPTSSSIPTQTHKGKIQVLPSLQVSKYPEVFAIGDLAHLDHNQKPLSGVAPEALQEGVFVARNIQRKLRGQKLKPFSYFNKGRLAIIGCYSGVGKIGFLQLKGFLPWFMWLAVHLVYLPDWRNRLLILLSWLHAYIVGDRSVRLILSNH</sequence>
<reference evidence="11" key="1">
    <citation type="submission" date="2019-11" db="EMBL/GenBank/DDBJ databases">
        <title>Genomic insights into an expanded diversity of filamentous marine cyanobacteria reveals the extraordinary biosynthetic potential of Moorea and Okeania.</title>
        <authorList>
            <person name="Ferreira Leao T."/>
            <person name="Wang M."/>
            <person name="Moss N."/>
            <person name="Da Silva R."/>
            <person name="Sanders J."/>
            <person name="Nurk S."/>
            <person name="Gurevich A."/>
            <person name="Humphrey G."/>
            <person name="Reher R."/>
            <person name="Zhu Q."/>
            <person name="Belda-Ferre P."/>
            <person name="Glukhov E."/>
            <person name="Rex R."/>
            <person name="Dorrestein P.C."/>
            <person name="Knight R."/>
            <person name="Pevzner P."/>
            <person name="Gerwick W.H."/>
            <person name="Gerwick L."/>
        </authorList>
    </citation>
    <scope>NUCLEOTIDE SEQUENCE</scope>
    <source>
        <strain evidence="11">SIO1C4</strain>
    </source>
</reference>
<evidence type="ECO:0000259" key="10">
    <source>
        <dbReference type="Pfam" id="PF22366"/>
    </source>
</evidence>
<comment type="similarity">
    <text evidence="1">Belongs to the NADH dehydrogenase family.</text>
</comment>
<evidence type="ECO:0000256" key="1">
    <source>
        <dbReference type="ARBA" id="ARBA00005272"/>
    </source>
</evidence>
<dbReference type="Gene3D" id="3.50.50.100">
    <property type="match status" value="1"/>
</dbReference>
<evidence type="ECO:0000256" key="8">
    <source>
        <dbReference type="ARBA" id="ARBA00047599"/>
    </source>
</evidence>
<evidence type="ECO:0000259" key="9">
    <source>
        <dbReference type="Pfam" id="PF07992"/>
    </source>
</evidence>
<evidence type="ECO:0000313" key="11">
    <source>
        <dbReference type="EMBL" id="NER26196.1"/>
    </source>
</evidence>
<evidence type="ECO:0000256" key="7">
    <source>
        <dbReference type="ARBA" id="ARBA00023027"/>
    </source>
</evidence>
<evidence type="ECO:0000256" key="3">
    <source>
        <dbReference type="ARBA" id="ARBA00022630"/>
    </source>
</evidence>
<evidence type="ECO:0000256" key="6">
    <source>
        <dbReference type="ARBA" id="ARBA00023002"/>
    </source>
</evidence>
<dbReference type="PRINTS" id="PR00411">
    <property type="entry name" value="PNDRDTASEI"/>
</dbReference>
<keyword evidence="5" id="KW-0809">Transit peptide</keyword>
<protein>
    <recommendedName>
        <fullName evidence="2">NADH:ubiquinone reductase (non-electrogenic)</fullName>
        <ecNumber evidence="2">1.6.5.9</ecNumber>
    </recommendedName>
</protein>
<dbReference type="SUPFAM" id="SSF51905">
    <property type="entry name" value="FAD/NAD(P)-binding domain"/>
    <property type="match status" value="2"/>
</dbReference>
<dbReference type="Pfam" id="PF07992">
    <property type="entry name" value="Pyr_redox_2"/>
    <property type="match status" value="1"/>
</dbReference>
<dbReference type="EC" id="1.6.5.9" evidence="2"/>
<dbReference type="InterPro" id="IPR036188">
    <property type="entry name" value="FAD/NAD-bd_sf"/>
</dbReference>
<evidence type="ECO:0000256" key="4">
    <source>
        <dbReference type="ARBA" id="ARBA00022827"/>
    </source>
</evidence>
<accession>A0A6B3MXP4</accession>
<dbReference type="PRINTS" id="PR00368">
    <property type="entry name" value="FADPNR"/>
</dbReference>
<dbReference type="EMBL" id="JAAHFQ010000007">
    <property type="protein sequence ID" value="NER26196.1"/>
    <property type="molecule type" value="Genomic_DNA"/>
</dbReference>
<name>A0A6B3MXP4_9CYAN</name>
<feature type="domain" description="FAD/NAD(P)-binding" evidence="9">
    <location>
        <begin position="6"/>
        <end position="322"/>
    </location>
</feature>
<gene>
    <name evidence="11" type="ORF">F6J89_00610</name>
</gene>